<dbReference type="AlphaFoldDB" id="A0A2S7T5B6"/>
<dbReference type="PROSITE" id="PS50828">
    <property type="entry name" value="SMR"/>
    <property type="match status" value="1"/>
</dbReference>
<dbReference type="EMBL" id="MQVX01000001">
    <property type="protein sequence ID" value="PQJ14675.1"/>
    <property type="molecule type" value="Genomic_DNA"/>
</dbReference>
<feature type="domain" description="Smr" evidence="2">
    <location>
        <begin position="106"/>
        <end position="176"/>
    </location>
</feature>
<proteinExistence type="predicted"/>
<reference evidence="4" key="1">
    <citation type="submission" date="2016-11" db="EMBL/GenBank/DDBJ databases">
        <title>Trade-off between light-utilization and light-protection in marine flavobacteria.</title>
        <authorList>
            <person name="Kumagai Y."/>
            <person name="Yoshizawa S."/>
            <person name="Kogure K."/>
        </authorList>
    </citation>
    <scope>NUCLEOTIDE SEQUENCE [LARGE SCALE GENOMIC DNA]</scope>
    <source>
        <strain evidence="4">SG-18</strain>
    </source>
</reference>
<keyword evidence="4" id="KW-1185">Reference proteome</keyword>
<gene>
    <name evidence="3" type="ORF">BST99_01990</name>
</gene>
<evidence type="ECO:0000313" key="4">
    <source>
        <dbReference type="Proteomes" id="UP000239366"/>
    </source>
</evidence>
<sequence>MRSLTIGDRVEVLDEALQGVVLEIQGDQVWVELDEGFELEYALDQLIRLGEDFQVSNFQAAQSKNAKDAPQKKKGSPKMPKKEVPALEVDLHAHHLNPEADRIDPFDILNLQLDTAKRQLDFAISKRIQRVVFIHGVGQGVLKTELGFLLKKYSGIRHYEADFQKYGWGATEVYLYQNAREEY</sequence>
<dbReference type="Pfam" id="PF01713">
    <property type="entry name" value="Smr"/>
    <property type="match status" value="1"/>
</dbReference>
<evidence type="ECO:0000259" key="2">
    <source>
        <dbReference type="PROSITE" id="PS50828"/>
    </source>
</evidence>
<comment type="caution">
    <text evidence="3">The sequence shown here is derived from an EMBL/GenBank/DDBJ whole genome shotgun (WGS) entry which is preliminary data.</text>
</comment>
<feature type="region of interest" description="Disordered" evidence="1">
    <location>
        <begin position="60"/>
        <end position="81"/>
    </location>
</feature>
<evidence type="ECO:0000313" key="3">
    <source>
        <dbReference type="EMBL" id="PQJ14675.1"/>
    </source>
</evidence>
<dbReference type="InterPro" id="IPR002625">
    <property type="entry name" value="Smr_dom"/>
</dbReference>
<evidence type="ECO:0000256" key="1">
    <source>
        <dbReference type="SAM" id="MobiDB-lite"/>
    </source>
</evidence>
<dbReference type="OrthoDB" id="1524810at2"/>
<organism evidence="3 4">
    <name type="scientific">Aureicoccus marinus</name>
    <dbReference type="NCBI Taxonomy" id="754435"/>
    <lineage>
        <taxon>Bacteria</taxon>
        <taxon>Pseudomonadati</taxon>
        <taxon>Bacteroidota</taxon>
        <taxon>Flavobacteriia</taxon>
        <taxon>Flavobacteriales</taxon>
        <taxon>Flavobacteriaceae</taxon>
        <taxon>Aureicoccus</taxon>
    </lineage>
</organism>
<protein>
    <submittedName>
        <fullName evidence="3">DNA mismatch repair protein MutS</fullName>
    </submittedName>
</protein>
<dbReference type="InterPro" id="IPR036063">
    <property type="entry name" value="Smr_dom_sf"/>
</dbReference>
<dbReference type="RefSeq" id="WP_105000310.1">
    <property type="nucleotide sequence ID" value="NZ_MQVX01000001.1"/>
</dbReference>
<dbReference type="Gene3D" id="3.30.1370.110">
    <property type="match status" value="1"/>
</dbReference>
<dbReference type="Proteomes" id="UP000239366">
    <property type="component" value="Unassembled WGS sequence"/>
</dbReference>
<accession>A0A2S7T5B6</accession>
<name>A0A2S7T5B6_9FLAO</name>